<dbReference type="RefSeq" id="WP_012196089.1">
    <property type="nucleotide sequence ID" value="NC_009976.1"/>
</dbReference>
<dbReference type="HOGENOM" id="CLU_986453_0_0_3"/>
<evidence type="ECO:0000313" key="2">
    <source>
        <dbReference type="EMBL" id="ABX09468.1"/>
    </source>
</evidence>
<evidence type="ECO:0000256" key="1">
    <source>
        <dbReference type="SAM" id="Phobius"/>
    </source>
</evidence>
<accession>A9BCA6</accession>
<dbReference type="AlphaFoldDB" id="A9BCA6"/>
<keyword evidence="3" id="KW-1185">Reference proteome</keyword>
<dbReference type="EMBL" id="CP000878">
    <property type="protein sequence ID" value="ABX09468.1"/>
    <property type="molecule type" value="Genomic_DNA"/>
</dbReference>
<name>A9BCA6_PROM4</name>
<keyword evidence="1" id="KW-0812">Transmembrane</keyword>
<evidence type="ECO:0008006" key="4">
    <source>
        <dbReference type="Google" id="ProtNLM"/>
    </source>
</evidence>
<feature type="transmembrane region" description="Helical" evidence="1">
    <location>
        <begin position="7"/>
        <end position="28"/>
    </location>
</feature>
<proteinExistence type="predicted"/>
<reference evidence="2 3" key="1">
    <citation type="journal article" date="2007" name="PLoS Genet.">
        <title>Patterns and implications of gene gain and loss in the evolution of Prochlorococcus.</title>
        <authorList>
            <person name="Kettler G.C."/>
            <person name="Martiny A.C."/>
            <person name="Huang K."/>
            <person name="Zucker J."/>
            <person name="Coleman M.L."/>
            <person name="Rodrigue S."/>
            <person name="Chen F."/>
            <person name="Lapidus A."/>
            <person name="Ferriera S."/>
            <person name="Johnson J."/>
            <person name="Steglich C."/>
            <person name="Church G.M."/>
            <person name="Richardson P."/>
            <person name="Chisholm S.W."/>
        </authorList>
    </citation>
    <scope>NUCLEOTIDE SEQUENCE [LARGE SCALE GENOMIC DNA]</scope>
    <source>
        <strain evidence="3">MIT 9211</strain>
    </source>
</reference>
<dbReference type="Proteomes" id="UP000000788">
    <property type="component" value="Chromosome"/>
</dbReference>
<organism evidence="2 3">
    <name type="scientific">Prochlorococcus marinus (strain MIT 9211)</name>
    <dbReference type="NCBI Taxonomy" id="93059"/>
    <lineage>
        <taxon>Bacteria</taxon>
        <taxon>Bacillati</taxon>
        <taxon>Cyanobacteriota</taxon>
        <taxon>Cyanophyceae</taxon>
        <taxon>Synechococcales</taxon>
        <taxon>Prochlorococcaceae</taxon>
        <taxon>Prochlorococcus</taxon>
    </lineage>
</organism>
<dbReference type="eggNOG" id="ENOG5032E86">
    <property type="taxonomic scope" value="Bacteria"/>
</dbReference>
<dbReference type="OrthoDB" id="542515at2"/>
<dbReference type="KEGG" id="pmj:P9211_15371"/>
<evidence type="ECO:0000313" key="3">
    <source>
        <dbReference type="Proteomes" id="UP000000788"/>
    </source>
</evidence>
<keyword evidence="1" id="KW-1133">Transmembrane helix</keyword>
<gene>
    <name evidence="2" type="ordered locus">P9211_15371</name>
</gene>
<protein>
    <recommendedName>
        <fullName evidence="4">Peptidase M48 domain-containing protein</fullName>
    </recommendedName>
</protein>
<keyword evidence="1" id="KW-0472">Membrane</keyword>
<sequence>MRAVKTWLKYAAAIAGGSFLIIGSNSYWQNSQLLMPSEYKTLKATVNRLASKNDLGDQTITFSITSGSKTRWNAEELNLCKKDECNFYTELNPFKPYLGNSAEDVNEAIRQAYLFNGIEAYAWSHGVITVSRSTFKSYEGKEDFFSCLIGHELSHFLNNDVFKDSLREGQEGKNLKEKKRELLMNKISRESESNADINATKMIVNLGLPKDTCLTAYDFYAKHEGRGEETKEDSSHPGYEDRYAAIETFLKTYKPNPDQKIEETKGKWKYNRDLNTLVFTPE</sequence>